<keyword evidence="3" id="KW-1185">Reference proteome</keyword>
<dbReference type="Proteomes" id="UP000215127">
    <property type="component" value="Chromosome 3"/>
</dbReference>
<name>A0A1X7RN55_ZYMT9</name>
<evidence type="ECO:0000256" key="1">
    <source>
        <dbReference type="SAM" id="MobiDB-lite"/>
    </source>
</evidence>
<reference evidence="2 3" key="1">
    <citation type="submission" date="2016-06" db="EMBL/GenBank/DDBJ databases">
        <authorList>
            <person name="Kjaerup R.B."/>
            <person name="Dalgaard T.S."/>
            <person name="Juul-Madsen H.R."/>
        </authorList>
    </citation>
    <scope>NUCLEOTIDE SEQUENCE [LARGE SCALE GENOMIC DNA]</scope>
</reference>
<organism evidence="2 3">
    <name type="scientific">Zymoseptoria tritici (strain ST99CH_3D7)</name>
    <dbReference type="NCBI Taxonomy" id="1276538"/>
    <lineage>
        <taxon>Eukaryota</taxon>
        <taxon>Fungi</taxon>
        <taxon>Dikarya</taxon>
        <taxon>Ascomycota</taxon>
        <taxon>Pezizomycotina</taxon>
        <taxon>Dothideomycetes</taxon>
        <taxon>Dothideomycetidae</taxon>
        <taxon>Mycosphaerellales</taxon>
        <taxon>Mycosphaerellaceae</taxon>
        <taxon>Zymoseptoria</taxon>
    </lineage>
</organism>
<dbReference type="EMBL" id="LT853694">
    <property type="protein sequence ID" value="SMQ48437.1"/>
    <property type="molecule type" value="Genomic_DNA"/>
</dbReference>
<sequence length="247" mass="27653">MPATSTSRARAETARPNTTDQYSGNAASTVFAIPELLDIILVAADLDMRTLARLRAVHSDWRATIAKGSVELRQKLFLAPVAEKTYLLVKDLETGWQVAEPKIASRESSEPGYRLVGIVGILHPALWKLKRGSPYPMNSYTIKISDDKFTRWYLRLPGTVKHWKNMFVTQPPAVELTLDTAVGPSRTAAIAVIERSAGIRLRDVFRALQRLKSKHGGFKATVPFEKITFHEMEVYGNMKSALEQTTW</sequence>
<evidence type="ECO:0000313" key="2">
    <source>
        <dbReference type="EMBL" id="SMQ48437.1"/>
    </source>
</evidence>
<protein>
    <submittedName>
        <fullName evidence="2">Uncharacterized protein</fullName>
    </submittedName>
</protein>
<gene>
    <name evidence="2" type="ORF">ZT3D7_G3586</name>
</gene>
<feature type="region of interest" description="Disordered" evidence="1">
    <location>
        <begin position="1"/>
        <end position="22"/>
    </location>
</feature>
<dbReference type="AlphaFoldDB" id="A0A1X7RN55"/>
<proteinExistence type="predicted"/>
<accession>A0A1X7RN55</accession>
<evidence type="ECO:0000313" key="3">
    <source>
        <dbReference type="Proteomes" id="UP000215127"/>
    </source>
</evidence>